<evidence type="ECO:0000313" key="2">
    <source>
        <dbReference type="Proteomes" id="UP000182489"/>
    </source>
</evidence>
<dbReference type="SUPFAM" id="SSF56024">
    <property type="entry name" value="Phospholipase D/nuclease"/>
    <property type="match status" value="1"/>
</dbReference>
<protein>
    <recommendedName>
        <fullName evidence="3">Phospholipase D-like domain-containing protein</fullName>
    </recommendedName>
</protein>
<accession>A0AB38C7G3</accession>
<evidence type="ECO:0008006" key="3">
    <source>
        <dbReference type="Google" id="ProtNLM"/>
    </source>
</evidence>
<organism evidence="1 2">
    <name type="scientific">Janthinobacterium lividum</name>
    <dbReference type="NCBI Taxonomy" id="29581"/>
    <lineage>
        <taxon>Bacteria</taxon>
        <taxon>Pseudomonadati</taxon>
        <taxon>Pseudomonadota</taxon>
        <taxon>Betaproteobacteria</taxon>
        <taxon>Burkholderiales</taxon>
        <taxon>Oxalobacteraceae</taxon>
        <taxon>Janthinobacterium</taxon>
    </lineage>
</organism>
<comment type="caution">
    <text evidence="1">The sequence shown here is derived from an EMBL/GenBank/DDBJ whole genome shotgun (WGS) entry which is preliminary data.</text>
</comment>
<dbReference type="EMBL" id="FPKH01000001">
    <property type="protein sequence ID" value="SFX47671.1"/>
    <property type="molecule type" value="Genomic_DNA"/>
</dbReference>
<reference evidence="1 2" key="1">
    <citation type="submission" date="2016-11" db="EMBL/GenBank/DDBJ databases">
        <authorList>
            <person name="Varghese N."/>
            <person name="Submissions S."/>
        </authorList>
    </citation>
    <scope>NUCLEOTIDE SEQUENCE [LARGE SCALE GENOMIC DNA]</scope>
    <source>
        <strain evidence="1 2">NFR18</strain>
    </source>
</reference>
<name>A0AB38C7G3_9BURK</name>
<dbReference type="RefSeq" id="WP_072453943.1">
    <property type="nucleotide sequence ID" value="NZ_FPKH01000001.1"/>
</dbReference>
<gene>
    <name evidence="1" type="ORF">SAMN03097694_2383</name>
</gene>
<dbReference type="Gene3D" id="3.30.870.10">
    <property type="entry name" value="Endonuclease Chain A"/>
    <property type="match status" value="1"/>
</dbReference>
<evidence type="ECO:0000313" key="1">
    <source>
        <dbReference type="EMBL" id="SFX47671.1"/>
    </source>
</evidence>
<proteinExistence type="predicted"/>
<dbReference type="Proteomes" id="UP000182489">
    <property type="component" value="Unassembled WGS sequence"/>
</dbReference>
<sequence>MSNLSLLSQDIWATLASESAKSTGMTAAVAYVTNVDELQFRANDTLVLDASPASVQAGKTSALIVERLFDKGVLLYSCPNLHAKTYAFGTSVVVGSPNLSSSSRSTLIECAILSREPQFIVEARKWIEQLAAHSIQIDRDYVNRIKAIAVEPVVPPQVQPGLTGLWYLAISPNALSKNMRAYFLALLIAQLGTVQAERPFRLWPGADVRQHKKEGRLQQVGDRYVLTPRGVDYFSMPRQRAKDDLLQLFVVAVRTGNGADLPVDETRMLRLSEG</sequence>
<dbReference type="AlphaFoldDB" id="A0AB38C7G3"/>